<protein>
    <submittedName>
        <fullName evidence="1">Gap-Pol polyprotein</fullName>
    </submittedName>
</protein>
<dbReference type="Proteomes" id="UP000008909">
    <property type="component" value="Unassembled WGS sequence"/>
</dbReference>
<organism evidence="1 2">
    <name type="scientific">Clonorchis sinensis</name>
    <name type="common">Chinese liver fluke</name>
    <dbReference type="NCBI Taxonomy" id="79923"/>
    <lineage>
        <taxon>Eukaryota</taxon>
        <taxon>Metazoa</taxon>
        <taxon>Spiralia</taxon>
        <taxon>Lophotrochozoa</taxon>
        <taxon>Platyhelminthes</taxon>
        <taxon>Trematoda</taxon>
        <taxon>Digenea</taxon>
        <taxon>Opisthorchiida</taxon>
        <taxon>Opisthorchiata</taxon>
        <taxon>Opisthorchiidae</taxon>
        <taxon>Clonorchis</taxon>
    </lineage>
</organism>
<feature type="non-terminal residue" evidence="1">
    <location>
        <position position="1"/>
    </location>
</feature>
<feature type="non-terminal residue" evidence="1">
    <location>
        <position position="299"/>
    </location>
</feature>
<keyword evidence="2" id="KW-1185">Reference proteome</keyword>
<reference key="2">
    <citation type="submission" date="2011-10" db="EMBL/GenBank/DDBJ databases">
        <title>The genome and transcriptome sequence of Clonorchis sinensis provide insights into the carcinogenic liver fluke.</title>
        <authorList>
            <person name="Wang X."/>
            <person name="Huang Y."/>
            <person name="Chen W."/>
            <person name="Liu H."/>
            <person name="Guo L."/>
            <person name="Chen Y."/>
            <person name="Luo F."/>
            <person name="Zhou W."/>
            <person name="Sun J."/>
            <person name="Mao Q."/>
            <person name="Liang P."/>
            <person name="Zhou C."/>
            <person name="Tian Y."/>
            <person name="Men J."/>
            <person name="Lv X."/>
            <person name="Huang L."/>
            <person name="Zhou J."/>
            <person name="Hu Y."/>
            <person name="Li R."/>
            <person name="Zhang F."/>
            <person name="Lei H."/>
            <person name="Li X."/>
            <person name="Hu X."/>
            <person name="Liang C."/>
            <person name="Xu J."/>
            <person name="Wu Z."/>
            <person name="Yu X."/>
        </authorList>
    </citation>
    <scope>NUCLEOTIDE SEQUENCE</scope>
    <source>
        <strain>Henan</strain>
    </source>
</reference>
<sequence>PAAIARPGLGEVPRQTLPPDKFVKGALPALTAQLRFARATGQLSVEHLVLLAWELAEAPLITLQSQEKRTDSPVEDLKIKIDGKRALRLTDTGAGVSLRRTGKEAECIPCALAVRSVGGYRLKIDGLSMHSMRLGDESVQHAFSTSPDMEQAILGADILRSETFCLVTCRQYALDDVIVHAFNLLRQQSKFLRKAPLHILRSTGSQRLIVSKLFSSSPRQWYFVMTFPKHLRLLNHSERLLVFDTLAYARSLYAVHLPADSMSYGQRAKQNHRRGGFWPMCLWNVFSYQYSQVYQKAPP</sequence>
<evidence type="ECO:0000313" key="2">
    <source>
        <dbReference type="Proteomes" id="UP000008909"/>
    </source>
</evidence>
<proteinExistence type="predicted"/>
<name>G7YY17_CLOSI</name>
<dbReference type="InterPro" id="IPR021109">
    <property type="entry name" value="Peptidase_aspartic_dom_sf"/>
</dbReference>
<dbReference type="AlphaFoldDB" id="G7YY17"/>
<accession>G7YY17</accession>
<dbReference type="Gene3D" id="2.40.70.10">
    <property type="entry name" value="Acid Proteases"/>
    <property type="match status" value="1"/>
</dbReference>
<evidence type="ECO:0000313" key="1">
    <source>
        <dbReference type="EMBL" id="GAA57846.1"/>
    </source>
</evidence>
<reference evidence="1" key="1">
    <citation type="journal article" date="2011" name="Genome Biol.">
        <title>The draft genome of the carcinogenic human liver fluke Clonorchis sinensis.</title>
        <authorList>
            <person name="Wang X."/>
            <person name="Chen W."/>
            <person name="Huang Y."/>
            <person name="Sun J."/>
            <person name="Men J."/>
            <person name="Liu H."/>
            <person name="Luo F."/>
            <person name="Guo L."/>
            <person name="Lv X."/>
            <person name="Deng C."/>
            <person name="Zhou C."/>
            <person name="Fan Y."/>
            <person name="Li X."/>
            <person name="Huang L."/>
            <person name="Hu Y."/>
            <person name="Liang C."/>
            <person name="Hu X."/>
            <person name="Xu J."/>
            <person name="Yu X."/>
        </authorList>
    </citation>
    <scope>NUCLEOTIDE SEQUENCE [LARGE SCALE GENOMIC DNA]</scope>
    <source>
        <strain evidence="1">Henan</strain>
    </source>
</reference>
<gene>
    <name evidence="1" type="ORF">CLF_113267</name>
</gene>
<dbReference type="EMBL" id="DF145106">
    <property type="protein sequence ID" value="GAA57846.1"/>
    <property type="molecule type" value="Genomic_DNA"/>
</dbReference>